<proteinExistence type="predicted"/>
<name>A0A4S8KZP4_DENBC</name>
<feature type="domain" description="C2H2-type" evidence="3">
    <location>
        <begin position="206"/>
        <end position="233"/>
    </location>
</feature>
<evidence type="ECO:0000313" key="5">
    <source>
        <dbReference type="Proteomes" id="UP000297245"/>
    </source>
</evidence>
<accession>A0A4S8KZP4</accession>
<keyword evidence="5" id="KW-1185">Reference proteome</keyword>
<evidence type="ECO:0000256" key="1">
    <source>
        <dbReference type="PROSITE-ProRule" id="PRU00042"/>
    </source>
</evidence>
<keyword evidence="1" id="KW-0862">Zinc</keyword>
<keyword evidence="1" id="KW-0479">Metal-binding</keyword>
<evidence type="ECO:0000256" key="2">
    <source>
        <dbReference type="SAM" id="MobiDB-lite"/>
    </source>
</evidence>
<dbReference type="InterPro" id="IPR013087">
    <property type="entry name" value="Znf_C2H2_type"/>
</dbReference>
<gene>
    <name evidence="4" type="ORF">K435DRAFT_808970</name>
</gene>
<evidence type="ECO:0000313" key="4">
    <source>
        <dbReference type="EMBL" id="THU81562.1"/>
    </source>
</evidence>
<feature type="region of interest" description="Disordered" evidence="2">
    <location>
        <begin position="87"/>
        <end position="113"/>
    </location>
</feature>
<sequence length="286" mass="31378">MSTPLGYDLQWETFISSFPATVIRSTLSTNDDFSINQFLSEPGPWDGADSTRATGTELKVQYKHRLLVENATGTMSAPAWGGITTSSKEELSGIPGSSSTTLGFSPPTSPDFSPAIPSSSTRFFTNLDSQALRTFTGSGNERGLSGGINQHHQIQDVSQLITSTIQDHSTNENECTAQGLRTDSAVNTPRPIIRLTQQVNASPGLFVCKSCGQEFTASHNLKYHIWSRLGIKPFRCQDPEFHKQTSVKWPQPDFSGYPDWVNDKHVSSLNDIVFKFGSHTSSNNRV</sequence>
<evidence type="ECO:0000259" key="3">
    <source>
        <dbReference type="PROSITE" id="PS50157"/>
    </source>
</evidence>
<dbReference type="SUPFAM" id="SSF57667">
    <property type="entry name" value="beta-beta-alpha zinc fingers"/>
    <property type="match status" value="1"/>
</dbReference>
<dbReference type="OrthoDB" id="3437960at2759"/>
<reference evidence="4 5" key="1">
    <citation type="journal article" date="2019" name="Nat. Ecol. Evol.">
        <title>Megaphylogeny resolves global patterns of mushroom evolution.</title>
        <authorList>
            <person name="Varga T."/>
            <person name="Krizsan K."/>
            <person name="Foldi C."/>
            <person name="Dima B."/>
            <person name="Sanchez-Garcia M."/>
            <person name="Sanchez-Ramirez S."/>
            <person name="Szollosi G.J."/>
            <person name="Szarkandi J.G."/>
            <person name="Papp V."/>
            <person name="Albert L."/>
            <person name="Andreopoulos W."/>
            <person name="Angelini C."/>
            <person name="Antonin V."/>
            <person name="Barry K.W."/>
            <person name="Bougher N.L."/>
            <person name="Buchanan P."/>
            <person name="Buyck B."/>
            <person name="Bense V."/>
            <person name="Catcheside P."/>
            <person name="Chovatia M."/>
            <person name="Cooper J."/>
            <person name="Damon W."/>
            <person name="Desjardin D."/>
            <person name="Finy P."/>
            <person name="Geml J."/>
            <person name="Haridas S."/>
            <person name="Hughes K."/>
            <person name="Justo A."/>
            <person name="Karasinski D."/>
            <person name="Kautmanova I."/>
            <person name="Kiss B."/>
            <person name="Kocsube S."/>
            <person name="Kotiranta H."/>
            <person name="LaButti K.M."/>
            <person name="Lechner B.E."/>
            <person name="Liimatainen K."/>
            <person name="Lipzen A."/>
            <person name="Lukacs Z."/>
            <person name="Mihaltcheva S."/>
            <person name="Morgado L.N."/>
            <person name="Niskanen T."/>
            <person name="Noordeloos M.E."/>
            <person name="Ohm R.A."/>
            <person name="Ortiz-Santana B."/>
            <person name="Ovrebo C."/>
            <person name="Racz N."/>
            <person name="Riley R."/>
            <person name="Savchenko A."/>
            <person name="Shiryaev A."/>
            <person name="Soop K."/>
            <person name="Spirin V."/>
            <person name="Szebenyi C."/>
            <person name="Tomsovsky M."/>
            <person name="Tulloss R.E."/>
            <person name="Uehling J."/>
            <person name="Grigoriev I.V."/>
            <person name="Vagvolgyi C."/>
            <person name="Papp T."/>
            <person name="Martin F.M."/>
            <person name="Miettinen O."/>
            <person name="Hibbett D.S."/>
            <person name="Nagy L.G."/>
        </authorList>
    </citation>
    <scope>NUCLEOTIDE SEQUENCE [LARGE SCALE GENOMIC DNA]</scope>
    <source>
        <strain evidence="4 5">CBS 962.96</strain>
    </source>
</reference>
<dbReference type="Gene3D" id="3.30.160.60">
    <property type="entry name" value="Classic Zinc Finger"/>
    <property type="match status" value="1"/>
</dbReference>
<dbReference type="AlphaFoldDB" id="A0A4S8KZP4"/>
<dbReference type="EMBL" id="ML179798">
    <property type="protein sequence ID" value="THU81562.1"/>
    <property type="molecule type" value="Genomic_DNA"/>
</dbReference>
<protein>
    <recommendedName>
        <fullName evidence="3">C2H2-type domain-containing protein</fullName>
    </recommendedName>
</protein>
<dbReference type="PROSITE" id="PS50157">
    <property type="entry name" value="ZINC_FINGER_C2H2_2"/>
    <property type="match status" value="1"/>
</dbReference>
<dbReference type="Proteomes" id="UP000297245">
    <property type="component" value="Unassembled WGS sequence"/>
</dbReference>
<dbReference type="GO" id="GO:0008270">
    <property type="term" value="F:zinc ion binding"/>
    <property type="evidence" value="ECO:0007669"/>
    <property type="project" value="UniProtKB-KW"/>
</dbReference>
<dbReference type="InterPro" id="IPR036236">
    <property type="entry name" value="Znf_C2H2_sf"/>
</dbReference>
<organism evidence="4 5">
    <name type="scientific">Dendrothele bispora (strain CBS 962.96)</name>
    <dbReference type="NCBI Taxonomy" id="1314807"/>
    <lineage>
        <taxon>Eukaryota</taxon>
        <taxon>Fungi</taxon>
        <taxon>Dikarya</taxon>
        <taxon>Basidiomycota</taxon>
        <taxon>Agaricomycotina</taxon>
        <taxon>Agaricomycetes</taxon>
        <taxon>Agaricomycetidae</taxon>
        <taxon>Agaricales</taxon>
        <taxon>Agaricales incertae sedis</taxon>
        <taxon>Dendrothele</taxon>
    </lineage>
</organism>
<keyword evidence="1" id="KW-0863">Zinc-finger</keyword>